<evidence type="ECO:0000313" key="1">
    <source>
        <dbReference type="EMBL" id="KAH1091381.1"/>
    </source>
</evidence>
<gene>
    <name evidence="1" type="ORF">J1N35_018638</name>
</gene>
<dbReference type="EMBL" id="JAIQCV010000006">
    <property type="protein sequence ID" value="KAH1091381.1"/>
    <property type="molecule type" value="Genomic_DNA"/>
</dbReference>
<evidence type="ECO:0000313" key="2">
    <source>
        <dbReference type="Proteomes" id="UP000828251"/>
    </source>
</evidence>
<protein>
    <submittedName>
        <fullName evidence="1">Uncharacterized protein</fullName>
    </submittedName>
</protein>
<organism evidence="1 2">
    <name type="scientific">Gossypium stocksii</name>
    <dbReference type="NCBI Taxonomy" id="47602"/>
    <lineage>
        <taxon>Eukaryota</taxon>
        <taxon>Viridiplantae</taxon>
        <taxon>Streptophyta</taxon>
        <taxon>Embryophyta</taxon>
        <taxon>Tracheophyta</taxon>
        <taxon>Spermatophyta</taxon>
        <taxon>Magnoliopsida</taxon>
        <taxon>eudicotyledons</taxon>
        <taxon>Gunneridae</taxon>
        <taxon>Pentapetalae</taxon>
        <taxon>rosids</taxon>
        <taxon>malvids</taxon>
        <taxon>Malvales</taxon>
        <taxon>Malvaceae</taxon>
        <taxon>Malvoideae</taxon>
        <taxon>Gossypium</taxon>
    </lineage>
</organism>
<proteinExistence type="predicted"/>
<sequence length="109" mass="12348">MEVQSTFKEIRYDVLNSDHENHHIVVNHSILNDNSQQELEIKDQGEMLNIVKGGSDPVNIEIDIAYQMARDVDVAPIEDKATSMESTNGVGLHLSMEEQMMHQSLEDLL</sequence>
<comment type="caution">
    <text evidence="1">The sequence shown here is derived from an EMBL/GenBank/DDBJ whole genome shotgun (WGS) entry which is preliminary data.</text>
</comment>
<name>A0A9D3VPD6_9ROSI</name>
<dbReference type="AlphaFoldDB" id="A0A9D3VPD6"/>
<keyword evidence="2" id="KW-1185">Reference proteome</keyword>
<reference evidence="1 2" key="1">
    <citation type="journal article" date="2021" name="Plant Biotechnol. J.">
        <title>Multi-omics assisted identification of the key and species-specific regulatory components of drought-tolerant mechanisms in Gossypium stocksii.</title>
        <authorList>
            <person name="Yu D."/>
            <person name="Ke L."/>
            <person name="Zhang D."/>
            <person name="Wu Y."/>
            <person name="Sun Y."/>
            <person name="Mei J."/>
            <person name="Sun J."/>
            <person name="Sun Y."/>
        </authorList>
    </citation>
    <scope>NUCLEOTIDE SEQUENCE [LARGE SCALE GENOMIC DNA]</scope>
    <source>
        <strain evidence="2">cv. E1</strain>
        <tissue evidence="1">Leaf</tissue>
    </source>
</reference>
<accession>A0A9D3VPD6</accession>
<dbReference type="Proteomes" id="UP000828251">
    <property type="component" value="Unassembled WGS sequence"/>
</dbReference>